<sequence>MPRLDAISQGQRHHMPQEQQQQGQIQQLQPAEPIIDEVSARLSSMAASAPARTRVTGAHEGERGTAWAPEGLRIAHAEQLHPPPSHPNSEESRVHSAARVLHHRGRTAPTNSSVVVCGVVAANRFHRGRERRRRSPSSPTSRALEELFNEEQIIEERRVAVQRVARLSAAPSSAHHRTVSMGEEDLFSNASTHSRRSIVEAEQRCTAATRRQRTVDELLPTASKASTVVGAVSNTYLTPLRVWLPRCVEALCALTCVGTPPSMSGVASGDRGQARLHTAPPRQQSSALLRTSGDGSADGTPHDYTGDGDDGFPVALWRRTPCTTLSRTGHSTADAEGAPTSLLSSPRWCVTAYEPLSLSLPATVQYANGDSHGPEAQQATLSTATFAQLSNLMSSNILHRSGAREDEDVVLDAEDEEAAAVSIFPAYRPPPAEMASTHSTACTASAMTRVYWGAAPLLRGTVWSVLRHRGATDVRADDDDGSAGGSGGAAFAGRRSAEQALGDRAQNFAVAPVDVFSSAVTTARPGQHPHGGTRGSDGVGARPSHRSATAAVHHHEPLCDMASSPSLVTCRRPPIAPGTNACVPASSIELRITLPWLLHTSTLPPVAAEALTRSLEAHIRAHFRPERVAQWKQGGACRSRLSGAGTRRPAAAHLQPKSSRHDDPPPCWVAVFAYTERTQMYATNYASCLVHAMEGTKGGDTSRHCLAGPRYSHCDVVSEAQLDMIRWPAWVPDAQTSVRMLSALTSGAFKLIEAIARALDQADAAVNCAAAARADMGTAEESDTEARRVRRATRHLGDALHSGGGGGGGGGPSRSSAKPCQDPTTVLHQFHLFFEGVFGDAVNKLLCRHVRDRLPVHVQDLSELLDRPWCGGARGDEDGDVGSITTSGATAGVWRAPCPSILDLVHHLARAWMEECFAGLAYRLHAFLITHDPGVMFDLIYARAHNSDDDDDVRHDDLCNCATLLKRMGAEARGHNACAQQHGCSAQSRAAAVSMLPPHALIYRGIEEFTHGPLQRWERWWLSSSSTHARHPVTTNTAASAAAMQWSTHVNYATVRSLQWVLRHPPDAHLLADGVQQSASNLAALTDMLALLELLTLMPPLLRTTALLVYEAEAVLRGACACVMGNTGKDGDWGTAITMSSAYSHNAITVDARATLSCPSTQGFHAYYRVFLGLVCYSAMQLSDAEGVALLSCQRTQPTGLEPCTAAPAHHDSVSALADLRSAQATVDSLWTRYFLPLVVGYVRGSGTAAAPAARTDALTAADQCITYALMLLQLLRLEGRRAPCRSRTWAQNAPVPKGALQSVPNAGVPSSRHRRKRARSAFLEGSGPQVWRSSHRVGVCCEDTHSRWWARSPTTANEYLATARSPRPESLSSSAFTSDTATTTATATAQRCVDSGPASTNEFDRVGVTVTGSPCTAAPAYGHAPRPGHRDEQREACNPARAGTVTGVVGVPQKEQPAPSPHCIPLLYLLAQGDAGDAAAAAATSECHRCPASPCDWRGVCRQLVRSWLQPKVDSHGRSCRESNFPDGTAQQQQANGSASARANNIPGCRPPLLDFCEEGGGHALHRRDVRRVGAFLVGLAMRVAAVREEQRGAHAESLHSDGATCCYDYLYGVLPPGLREGDSGLITVTSTSSADDIESSDTDDVREDAEMNDNLCRISVLRCATSTISSTSSSGRSSGSSGRNTLGTTQSVTSVSPLSSSLATSP</sequence>
<comment type="caution">
    <text evidence="2">The sequence shown here is derived from an EMBL/GenBank/DDBJ whole genome shotgun (WGS) entry which is preliminary data.</text>
</comment>
<feature type="region of interest" description="Disordered" evidence="1">
    <location>
        <begin position="474"/>
        <end position="497"/>
    </location>
</feature>
<gene>
    <name evidence="2" type="ORF">LtaPh_0303900</name>
</gene>
<keyword evidence="3" id="KW-1185">Reference proteome</keyword>
<evidence type="ECO:0000313" key="3">
    <source>
        <dbReference type="Proteomes" id="UP000419144"/>
    </source>
</evidence>
<feature type="region of interest" description="Disordered" evidence="1">
    <location>
        <begin position="794"/>
        <end position="821"/>
    </location>
</feature>
<dbReference type="Proteomes" id="UP000419144">
    <property type="component" value="Unassembled WGS sequence"/>
</dbReference>
<evidence type="ECO:0000256" key="1">
    <source>
        <dbReference type="SAM" id="MobiDB-lite"/>
    </source>
</evidence>
<feature type="region of interest" description="Disordered" evidence="1">
    <location>
        <begin position="263"/>
        <end position="310"/>
    </location>
</feature>
<dbReference type="OrthoDB" id="266912at2759"/>
<protein>
    <submittedName>
        <fullName evidence="2">Uncharacterized protein</fullName>
    </submittedName>
</protein>
<feature type="region of interest" description="Disordered" evidence="1">
    <location>
        <begin position="1515"/>
        <end position="1545"/>
    </location>
</feature>
<feature type="region of interest" description="Disordered" evidence="1">
    <location>
        <begin position="1"/>
        <end position="32"/>
    </location>
</feature>
<feature type="region of interest" description="Disordered" evidence="1">
    <location>
        <begin position="522"/>
        <end position="544"/>
    </location>
</feature>
<accession>A0A640K8V1</accession>
<dbReference type="EMBL" id="BLBS01000003">
    <property type="protein sequence ID" value="GET85545.1"/>
    <property type="molecule type" value="Genomic_DNA"/>
</dbReference>
<proteinExistence type="predicted"/>
<feature type="compositionally biased region" description="Gly residues" evidence="1">
    <location>
        <begin position="802"/>
        <end position="812"/>
    </location>
</feature>
<evidence type="ECO:0000313" key="2">
    <source>
        <dbReference type="EMBL" id="GET85545.1"/>
    </source>
</evidence>
<feature type="region of interest" description="Disordered" evidence="1">
    <location>
        <begin position="1670"/>
        <end position="1708"/>
    </location>
</feature>
<name>A0A640K8V1_LEITA</name>
<feature type="region of interest" description="Disordered" evidence="1">
    <location>
        <begin position="639"/>
        <end position="662"/>
    </location>
</feature>
<feature type="region of interest" description="Disordered" evidence="1">
    <location>
        <begin position="1631"/>
        <end position="1651"/>
    </location>
</feature>
<organism evidence="2 3">
    <name type="scientific">Leishmania tarentolae</name>
    <name type="common">Sauroleishmania tarentolae</name>
    <dbReference type="NCBI Taxonomy" id="5689"/>
    <lineage>
        <taxon>Eukaryota</taxon>
        <taxon>Discoba</taxon>
        <taxon>Euglenozoa</taxon>
        <taxon>Kinetoplastea</taxon>
        <taxon>Metakinetoplastina</taxon>
        <taxon>Trypanosomatida</taxon>
        <taxon>Trypanosomatidae</taxon>
        <taxon>Leishmaniinae</taxon>
        <taxon>Leishmania</taxon>
        <taxon>lizard Leishmania</taxon>
    </lineage>
</organism>
<feature type="compositionally biased region" description="Low complexity" evidence="1">
    <location>
        <begin position="1531"/>
        <end position="1545"/>
    </location>
</feature>
<dbReference type="VEuPathDB" id="TriTrypDB:LtaPh_0303900"/>
<feature type="compositionally biased region" description="Low complexity" evidence="1">
    <location>
        <begin position="17"/>
        <end position="29"/>
    </location>
</feature>
<feature type="compositionally biased region" description="Acidic residues" evidence="1">
    <location>
        <begin position="1637"/>
        <end position="1651"/>
    </location>
</feature>
<reference evidence="2" key="1">
    <citation type="submission" date="2019-11" db="EMBL/GenBank/DDBJ databases">
        <title>Leishmania tarentolae CDS.</title>
        <authorList>
            <person name="Goto Y."/>
            <person name="Yamagishi J."/>
        </authorList>
    </citation>
    <scope>NUCLEOTIDE SEQUENCE [LARGE SCALE GENOMIC DNA]</scope>
    <source>
        <strain evidence="2">Parrot Tar II</strain>
    </source>
</reference>